<dbReference type="InterPro" id="IPR027278">
    <property type="entry name" value="ACCD_DCysDesulf"/>
</dbReference>
<dbReference type="InterPro" id="IPR036052">
    <property type="entry name" value="TrpB-like_PALP_sf"/>
</dbReference>
<comment type="similarity">
    <text evidence="3">Belongs to the ACC deaminase/D-cysteine desulfhydrase family.</text>
</comment>
<dbReference type="PANTHER" id="PTHR43780:SF2">
    <property type="entry name" value="1-AMINOCYCLOPROPANE-1-CARBOXYLATE DEAMINASE-RELATED"/>
    <property type="match status" value="1"/>
</dbReference>
<evidence type="ECO:0000256" key="5">
    <source>
        <dbReference type="ARBA" id="ARBA00022898"/>
    </source>
</evidence>
<comment type="catalytic activity">
    <reaction evidence="1">
        <text>1-aminocyclopropane-1-carboxylate + H2O = 2-oxobutanoate + NH4(+)</text>
        <dbReference type="Rhea" id="RHEA:16933"/>
        <dbReference type="ChEBI" id="CHEBI:15377"/>
        <dbReference type="ChEBI" id="CHEBI:16763"/>
        <dbReference type="ChEBI" id="CHEBI:28938"/>
        <dbReference type="ChEBI" id="CHEBI:58360"/>
        <dbReference type="EC" id="3.5.99.7"/>
    </reaction>
</comment>
<reference evidence="7 8" key="1">
    <citation type="submission" date="2024-01" db="EMBL/GenBank/DDBJ databases">
        <title>Comparative genomics of Cryptococcus and Kwoniella reveals pathogenesis evolution and contrasting modes of karyotype evolution via chromosome fusion or intercentromeric recombination.</title>
        <authorList>
            <person name="Coelho M.A."/>
            <person name="David-Palma M."/>
            <person name="Shea T."/>
            <person name="Bowers K."/>
            <person name="McGinley-Smith S."/>
            <person name="Mohammad A.W."/>
            <person name="Gnirke A."/>
            <person name="Yurkov A.M."/>
            <person name="Nowrousian M."/>
            <person name="Sun S."/>
            <person name="Cuomo C.A."/>
            <person name="Heitman J."/>
        </authorList>
    </citation>
    <scope>NUCLEOTIDE SEQUENCE [LARGE SCALE GENOMIC DNA]</scope>
    <source>
        <strain evidence="7">CBS 11374</strain>
    </source>
</reference>
<dbReference type="GeneID" id="87955920"/>
<name>A0ABZ1CYW2_9TREE</name>
<feature type="domain" description="Tryptophan synthase beta chain-like PALP" evidence="6">
    <location>
        <begin position="20"/>
        <end position="330"/>
    </location>
</feature>
<sequence>MSQPKYIQTISSIPKENFLFGPSPISYLPGLTKHLGGEVKIYAKREDCNSGLAYGGNKVRKLEYLVADAKSKGCDTLVSVGGVQSNHTRAVTATAVSSGLKAVTVQEKWVPIDPPLYAETGNILLSRLMGGDVRLNQETFDIGHKAATEAAFKDVQDKGGKPYYIPAGASDHPLGGLGFTNMIIELAEQEKTLGIFFDTIIICSVTGSSHAGTVVGSIAEGKGRKVIGIDASGKPEATKQQVLRIAQNTAKLLDEDLVIEEEDIILDDRFHAGIYGIPDDETISAMKLGANTDAFITDPVYEGKSLAGMIKLIQEGSIKPGSNVLYIHLGGQPALNAYSSYIPH</sequence>
<dbReference type="EMBL" id="CP141885">
    <property type="protein sequence ID" value="WRT66826.1"/>
    <property type="molecule type" value="Genomic_DNA"/>
</dbReference>
<protein>
    <submittedName>
        <fullName evidence="7">1-aminocyclopropane-1-carboxylate deaminase</fullName>
    </submittedName>
</protein>
<dbReference type="NCBIfam" id="TIGR01274">
    <property type="entry name" value="ACC_deam"/>
    <property type="match status" value="1"/>
</dbReference>
<organism evidence="7 8">
    <name type="scientific">Kwoniella shivajii</name>
    <dbReference type="NCBI Taxonomy" id="564305"/>
    <lineage>
        <taxon>Eukaryota</taxon>
        <taxon>Fungi</taxon>
        <taxon>Dikarya</taxon>
        <taxon>Basidiomycota</taxon>
        <taxon>Agaricomycotina</taxon>
        <taxon>Tremellomycetes</taxon>
        <taxon>Tremellales</taxon>
        <taxon>Cryptococcaceae</taxon>
        <taxon>Kwoniella</taxon>
    </lineage>
</organism>
<dbReference type="PANTHER" id="PTHR43780">
    <property type="entry name" value="1-AMINOCYCLOPROPANE-1-CARBOXYLATE DEAMINASE-RELATED"/>
    <property type="match status" value="1"/>
</dbReference>
<evidence type="ECO:0000256" key="2">
    <source>
        <dbReference type="ARBA" id="ARBA00001933"/>
    </source>
</evidence>
<evidence type="ECO:0000256" key="4">
    <source>
        <dbReference type="ARBA" id="ARBA00022801"/>
    </source>
</evidence>
<dbReference type="Gene3D" id="3.40.50.1100">
    <property type="match status" value="2"/>
</dbReference>
<evidence type="ECO:0000313" key="7">
    <source>
        <dbReference type="EMBL" id="WRT66826.1"/>
    </source>
</evidence>
<dbReference type="CDD" id="cd06449">
    <property type="entry name" value="ACCD"/>
    <property type="match status" value="1"/>
</dbReference>
<dbReference type="SUPFAM" id="SSF53686">
    <property type="entry name" value="Tryptophan synthase beta subunit-like PLP-dependent enzymes"/>
    <property type="match status" value="1"/>
</dbReference>
<accession>A0ABZ1CYW2</accession>
<evidence type="ECO:0000256" key="3">
    <source>
        <dbReference type="ARBA" id="ARBA00008639"/>
    </source>
</evidence>
<dbReference type="InterPro" id="IPR005965">
    <property type="entry name" value="ACP_carboxylate_deaminase"/>
</dbReference>
<dbReference type="Pfam" id="PF00291">
    <property type="entry name" value="PALP"/>
    <property type="match status" value="1"/>
</dbReference>
<dbReference type="InterPro" id="IPR001926">
    <property type="entry name" value="TrpB-like_PALP"/>
</dbReference>
<dbReference type="Proteomes" id="UP001329825">
    <property type="component" value="Chromosome 5"/>
</dbReference>
<dbReference type="PIRSF" id="PIRSF006278">
    <property type="entry name" value="ACCD_DCysDesulf"/>
    <property type="match status" value="1"/>
</dbReference>
<evidence type="ECO:0000259" key="6">
    <source>
        <dbReference type="Pfam" id="PF00291"/>
    </source>
</evidence>
<evidence type="ECO:0000313" key="8">
    <source>
        <dbReference type="Proteomes" id="UP001329825"/>
    </source>
</evidence>
<keyword evidence="8" id="KW-1185">Reference proteome</keyword>
<gene>
    <name evidence="7" type="ORF">IL334_003789</name>
</gene>
<keyword evidence="5" id="KW-0663">Pyridoxal phosphate</keyword>
<dbReference type="RefSeq" id="XP_062791566.1">
    <property type="nucleotide sequence ID" value="XM_062935515.1"/>
</dbReference>
<evidence type="ECO:0000256" key="1">
    <source>
        <dbReference type="ARBA" id="ARBA00001132"/>
    </source>
</evidence>
<proteinExistence type="inferred from homology"/>
<keyword evidence="4" id="KW-0378">Hydrolase</keyword>
<comment type="cofactor">
    <cofactor evidence="2">
        <name>pyridoxal 5'-phosphate</name>
        <dbReference type="ChEBI" id="CHEBI:597326"/>
    </cofactor>
</comment>